<dbReference type="AlphaFoldDB" id="A0A0G9HBN9"/>
<dbReference type="InterPro" id="IPR006143">
    <property type="entry name" value="RND_pump_MFP"/>
</dbReference>
<dbReference type="Gene3D" id="2.40.420.20">
    <property type="match status" value="1"/>
</dbReference>
<dbReference type="PANTHER" id="PTHR30469">
    <property type="entry name" value="MULTIDRUG RESISTANCE PROTEIN MDTA"/>
    <property type="match status" value="1"/>
</dbReference>
<evidence type="ECO:0000313" key="9">
    <source>
        <dbReference type="Proteomes" id="UP000182987"/>
    </source>
</evidence>
<proteinExistence type="inferred from homology"/>
<dbReference type="Proteomes" id="UP000182987">
    <property type="component" value="Chromosome"/>
</dbReference>
<sequence>MSHDPTVALSRRPPRVRLWLAIGLALAVTGVVAGLSLRAVESHDLSTWTRAQLTPSVQVISASAMGDTQALTLPGHLDAWIATPIHARVAGYLKAWHADIGQKVVAGQLLATIETPELDQQLEQAKAELARAQAGVRLAETTAKRWKNLLESHSVSHQEADEKASEAETAAANQLAARADVDRLAALESFKRIVAPFDGTVTARNTDIGDLITANTSGGEPLFAVADTHRMRLYTQVPQGYASSILPGMKVKLLVLGHGGETVEGRLIGTSQAINRTSGTLLAQFEVENPKQDLLPGDFAEVQLTTHAAANTVTVPATTLLFRAAGPQVAVLGKDDKVILRDVHIAMDLGDKLEIDRGLQPRDRIIDHPTDSLSQGDDVRLALPTDGGHRRAKDA</sequence>
<evidence type="ECO:0000256" key="1">
    <source>
        <dbReference type="ARBA" id="ARBA00004196"/>
    </source>
</evidence>
<keyword evidence="9" id="KW-1185">Reference proteome</keyword>
<dbReference type="InterPro" id="IPR058624">
    <property type="entry name" value="MdtA-like_HH"/>
</dbReference>
<evidence type="ECO:0000256" key="3">
    <source>
        <dbReference type="ARBA" id="ARBA00022448"/>
    </source>
</evidence>
<dbReference type="Pfam" id="PF25967">
    <property type="entry name" value="RND-MFP_C"/>
    <property type="match status" value="1"/>
</dbReference>
<dbReference type="PATRIC" id="fig|1440763.5.peg.2128"/>
<evidence type="ECO:0000259" key="7">
    <source>
        <dbReference type="Pfam" id="PF25967"/>
    </source>
</evidence>
<comment type="similarity">
    <text evidence="2">Belongs to the membrane fusion protein (MFP) (TC 8.A.1) family.</text>
</comment>
<feature type="domain" description="CusB-like beta-barrel" evidence="6">
    <location>
        <begin position="235"/>
        <end position="307"/>
    </location>
</feature>
<gene>
    <name evidence="8" type="ORF">BJI69_04240</name>
</gene>
<protein>
    <submittedName>
        <fullName evidence="8">Efflux transporter periplasmic adaptor subunit</fullName>
    </submittedName>
</protein>
<feature type="domain" description="Multidrug resistance protein MdtA-like barrel-sandwich hybrid" evidence="5">
    <location>
        <begin position="85"/>
        <end position="216"/>
    </location>
</feature>
<dbReference type="OrthoDB" id="9806939at2"/>
<dbReference type="InterPro" id="IPR058792">
    <property type="entry name" value="Beta-barrel_RND_2"/>
</dbReference>
<dbReference type="GO" id="GO:1990281">
    <property type="term" value="C:efflux pump complex"/>
    <property type="evidence" value="ECO:0007669"/>
    <property type="project" value="TreeGrafter"/>
</dbReference>
<dbReference type="InterPro" id="IPR058627">
    <property type="entry name" value="MdtA-like_C"/>
</dbReference>
<name>A0A0G9HBN9_9GAMM</name>
<evidence type="ECO:0000259" key="6">
    <source>
        <dbReference type="Pfam" id="PF25954"/>
    </source>
</evidence>
<dbReference type="GO" id="GO:0015562">
    <property type="term" value="F:efflux transmembrane transporter activity"/>
    <property type="evidence" value="ECO:0007669"/>
    <property type="project" value="TreeGrafter"/>
</dbReference>
<reference evidence="9" key="1">
    <citation type="submission" date="2016-09" db="EMBL/GenBank/DDBJ databases">
        <authorList>
            <person name="Lysoe E."/>
        </authorList>
    </citation>
    <scope>NUCLEOTIDE SEQUENCE [LARGE SCALE GENOMIC DNA]</scope>
    <source>
        <strain evidence="9">LJ96T</strain>
    </source>
</reference>
<feature type="domain" description="Multidrug resistance protein MdtA-like C-terminal permuted SH3" evidence="7">
    <location>
        <begin position="311"/>
        <end position="366"/>
    </location>
</feature>
<dbReference type="RefSeq" id="WP_046967849.1">
    <property type="nucleotide sequence ID" value="NZ_CP017480.1"/>
</dbReference>
<evidence type="ECO:0000259" key="4">
    <source>
        <dbReference type="Pfam" id="PF25876"/>
    </source>
</evidence>
<dbReference type="SUPFAM" id="SSF111369">
    <property type="entry name" value="HlyD-like secretion proteins"/>
    <property type="match status" value="1"/>
</dbReference>
<dbReference type="STRING" id="1440763.BJI69_04240"/>
<keyword evidence="3" id="KW-0813">Transport</keyword>
<dbReference type="Gene3D" id="2.40.50.100">
    <property type="match status" value="1"/>
</dbReference>
<evidence type="ECO:0000313" key="8">
    <source>
        <dbReference type="EMBL" id="APG03192.1"/>
    </source>
</evidence>
<dbReference type="Pfam" id="PF25954">
    <property type="entry name" value="Beta-barrel_RND_2"/>
    <property type="match status" value="1"/>
</dbReference>
<dbReference type="Pfam" id="PF25876">
    <property type="entry name" value="HH_MFP_RND"/>
    <property type="match status" value="1"/>
</dbReference>
<accession>A0A0G9HBN9</accession>
<evidence type="ECO:0000259" key="5">
    <source>
        <dbReference type="Pfam" id="PF25917"/>
    </source>
</evidence>
<dbReference type="InterPro" id="IPR058625">
    <property type="entry name" value="MdtA-like_BSH"/>
</dbReference>
<dbReference type="KEGG" id="lrz:BJI69_04240"/>
<dbReference type="EMBL" id="CP017480">
    <property type="protein sequence ID" value="APG03192.1"/>
    <property type="molecule type" value="Genomic_DNA"/>
</dbReference>
<feature type="domain" description="Multidrug resistance protein MdtA-like alpha-helical hairpin" evidence="4">
    <location>
        <begin position="121"/>
        <end position="182"/>
    </location>
</feature>
<dbReference type="Pfam" id="PF25917">
    <property type="entry name" value="BSH_RND"/>
    <property type="match status" value="1"/>
</dbReference>
<dbReference type="PANTHER" id="PTHR30469:SF37">
    <property type="entry name" value="RAGD PROTEIN"/>
    <property type="match status" value="1"/>
</dbReference>
<organism evidence="8 9">
    <name type="scientific">Luteibacter rhizovicinus DSM 16549</name>
    <dbReference type="NCBI Taxonomy" id="1440763"/>
    <lineage>
        <taxon>Bacteria</taxon>
        <taxon>Pseudomonadati</taxon>
        <taxon>Pseudomonadota</taxon>
        <taxon>Gammaproteobacteria</taxon>
        <taxon>Lysobacterales</taxon>
        <taxon>Rhodanobacteraceae</taxon>
        <taxon>Luteibacter</taxon>
    </lineage>
</organism>
<comment type="subcellular location">
    <subcellularLocation>
        <location evidence="1">Cell envelope</location>
    </subcellularLocation>
</comment>
<dbReference type="NCBIfam" id="TIGR01730">
    <property type="entry name" value="RND_mfp"/>
    <property type="match status" value="1"/>
</dbReference>
<dbReference type="Gene3D" id="1.10.287.470">
    <property type="entry name" value="Helix hairpin bin"/>
    <property type="match status" value="1"/>
</dbReference>
<evidence type="ECO:0000256" key="2">
    <source>
        <dbReference type="ARBA" id="ARBA00009477"/>
    </source>
</evidence>
<dbReference type="Gene3D" id="2.40.30.170">
    <property type="match status" value="1"/>
</dbReference>